<gene>
    <name evidence="1" type="ORF">MNBD_GAMMA02-1780</name>
</gene>
<organism evidence="1">
    <name type="scientific">hydrothermal vent metagenome</name>
    <dbReference type="NCBI Taxonomy" id="652676"/>
    <lineage>
        <taxon>unclassified sequences</taxon>
        <taxon>metagenomes</taxon>
        <taxon>ecological metagenomes</taxon>
    </lineage>
</organism>
<evidence type="ECO:0000313" key="1">
    <source>
        <dbReference type="EMBL" id="VAW44744.1"/>
    </source>
</evidence>
<sequence>MRYLFITFLLANIAFFVWSQRLSPPAKSTFKTVDAGVTELQLISEDELNKSSSNDSAGDSTTNNNLNGNIQQLCYSAGPFDIEANVHAAKETLDQVVLKTNIRKITTTQEAGYWVYLPALASRSEALKKGRDLAAAFVKDYYVVTSGDNENSISLGLYREPYNADSRINELSTKGFKVSKEIRIEQWPEFWLDFSISETQVDTLPNLKDTYLDISQNEVICKIN</sequence>
<proteinExistence type="predicted"/>
<dbReference type="EMBL" id="UOFA01000130">
    <property type="protein sequence ID" value="VAW44744.1"/>
    <property type="molecule type" value="Genomic_DNA"/>
</dbReference>
<reference evidence="1" key="1">
    <citation type="submission" date="2018-06" db="EMBL/GenBank/DDBJ databases">
        <authorList>
            <person name="Zhirakovskaya E."/>
        </authorList>
    </citation>
    <scope>NUCLEOTIDE SEQUENCE</scope>
</reference>
<protein>
    <recommendedName>
        <fullName evidence="2">SPOR domain-containing protein</fullName>
    </recommendedName>
</protein>
<accession>A0A3B0WME5</accession>
<evidence type="ECO:0008006" key="2">
    <source>
        <dbReference type="Google" id="ProtNLM"/>
    </source>
</evidence>
<name>A0A3B0WME5_9ZZZZ</name>
<dbReference type="AlphaFoldDB" id="A0A3B0WME5"/>